<proteinExistence type="predicted"/>
<comment type="caution">
    <text evidence="2">The sequence shown here is derived from an EMBL/GenBank/DDBJ whole genome shotgun (WGS) entry which is preliminary data.</text>
</comment>
<dbReference type="Proteomes" id="UP001281614">
    <property type="component" value="Unassembled WGS sequence"/>
</dbReference>
<evidence type="ECO:0000259" key="1">
    <source>
        <dbReference type="Pfam" id="PF20183"/>
    </source>
</evidence>
<sequence>MAGSSTAATPWNHDWEKWSIGHKIFQEEELWQQILDSQDENFKHDNLRFLRLDVSFGNMAFISCLPKKVKNISVYEDNNESYAKRIVGVDRLLRVRNNLLGQAFAKASQKLKKLSVAFMVEAEDFFEECNDKRLFRWPHLEYLTLTSRLLAHNDHNAISEMLQKAANVAKRMRNLKTMAVWFGTEQKAYCFAYHQRSGKSCITWQGTELLADDPELIQSWANVAEIHGAIFHGFTQNGLSDIRWKLGSPCFADLTEELMLAHGLKSHGDAAFLFRDLLPEDVIDPLSLWQMQQEARVL</sequence>
<evidence type="ECO:0000313" key="2">
    <source>
        <dbReference type="EMBL" id="KAK2773391.1"/>
    </source>
</evidence>
<dbReference type="InterPro" id="IPR046676">
    <property type="entry name" value="DUF6546"/>
</dbReference>
<name>A0AAD9YQK1_COLKA</name>
<gene>
    <name evidence="2" type="ORF">CKAH01_03851</name>
</gene>
<keyword evidence="3" id="KW-1185">Reference proteome</keyword>
<accession>A0AAD9YQK1</accession>
<dbReference type="AlphaFoldDB" id="A0AAD9YQK1"/>
<dbReference type="EMBL" id="VYYT01000057">
    <property type="protein sequence ID" value="KAK2773391.1"/>
    <property type="molecule type" value="Genomic_DNA"/>
</dbReference>
<dbReference type="Pfam" id="PF20183">
    <property type="entry name" value="DUF6546"/>
    <property type="match status" value="1"/>
</dbReference>
<organism evidence="2 3">
    <name type="scientific">Colletotrichum kahawae</name>
    <name type="common">Coffee berry disease fungus</name>
    <dbReference type="NCBI Taxonomy" id="34407"/>
    <lineage>
        <taxon>Eukaryota</taxon>
        <taxon>Fungi</taxon>
        <taxon>Dikarya</taxon>
        <taxon>Ascomycota</taxon>
        <taxon>Pezizomycotina</taxon>
        <taxon>Sordariomycetes</taxon>
        <taxon>Hypocreomycetidae</taxon>
        <taxon>Glomerellales</taxon>
        <taxon>Glomerellaceae</taxon>
        <taxon>Colletotrichum</taxon>
        <taxon>Colletotrichum gloeosporioides species complex</taxon>
    </lineage>
</organism>
<protein>
    <recommendedName>
        <fullName evidence="1">DUF6546 domain-containing protein</fullName>
    </recommendedName>
</protein>
<evidence type="ECO:0000313" key="3">
    <source>
        <dbReference type="Proteomes" id="UP001281614"/>
    </source>
</evidence>
<feature type="domain" description="DUF6546" evidence="1">
    <location>
        <begin position="65"/>
        <end position="230"/>
    </location>
</feature>
<reference evidence="2" key="1">
    <citation type="submission" date="2023-02" db="EMBL/GenBank/DDBJ databases">
        <title>Colletotrichum kahawae CIFC_Que2 genome sequencing and assembly.</title>
        <authorList>
            <person name="Baroncelli R."/>
        </authorList>
    </citation>
    <scope>NUCLEOTIDE SEQUENCE</scope>
    <source>
        <strain evidence="2">CIFC_Que2</strain>
    </source>
</reference>